<dbReference type="EMBL" id="JBFXLQ010000002">
    <property type="protein sequence ID" value="KAL2871967.1"/>
    <property type="molecule type" value="Genomic_DNA"/>
</dbReference>
<organism evidence="2 3">
    <name type="scientific">Aspergillus lucknowensis</name>
    <dbReference type="NCBI Taxonomy" id="176173"/>
    <lineage>
        <taxon>Eukaryota</taxon>
        <taxon>Fungi</taxon>
        <taxon>Dikarya</taxon>
        <taxon>Ascomycota</taxon>
        <taxon>Pezizomycotina</taxon>
        <taxon>Eurotiomycetes</taxon>
        <taxon>Eurotiomycetidae</taxon>
        <taxon>Eurotiales</taxon>
        <taxon>Aspergillaceae</taxon>
        <taxon>Aspergillus</taxon>
        <taxon>Aspergillus subgen. Nidulantes</taxon>
    </lineage>
</organism>
<comment type="caution">
    <text evidence="2">The sequence shown here is derived from an EMBL/GenBank/DDBJ whole genome shotgun (WGS) entry which is preliminary data.</text>
</comment>
<keyword evidence="1" id="KW-0472">Membrane</keyword>
<reference evidence="2 3" key="1">
    <citation type="submission" date="2024-07" db="EMBL/GenBank/DDBJ databases">
        <title>Section-level genome sequencing and comparative genomics of Aspergillus sections Usti and Cavernicolus.</title>
        <authorList>
            <consortium name="Lawrence Berkeley National Laboratory"/>
            <person name="Nybo J.L."/>
            <person name="Vesth T.C."/>
            <person name="Theobald S."/>
            <person name="Frisvad J.C."/>
            <person name="Larsen T.O."/>
            <person name="Kjaerboelling I."/>
            <person name="Rothschild-Mancinelli K."/>
            <person name="Lyhne E.K."/>
            <person name="Kogle M.E."/>
            <person name="Barry K."/>
            <person name="Clum A."/>
            <person name="Na H."/>
            <person name="Ledsgaard L."/>
            <person name="Lin J."/>
            <person name="Lipzen A."/>
            <person name="Kuo A."/>
            <person name="Riley R."/>
            <person name="Mondo S."/>
            <person name="Labutti K."/>
            <person name="Haridas S."/>
            <person name="Pangalinan J."/>
            <person name="Salamov A.A."/>
            <person name="Simmons B.A."/>
            <person name="Magnuson J.K."/>
            <person name="Chen J."/>
            <person name="Drula E."/>
            <person name="Henrissat B."/>
            <person name="Wiebenga A."/>
            <person name="Lubbers R.J."/>
            <person name="Gomes A.C."/>
            <person name="Macurrencykelacurrency M.R."/>
            <person name="Stajich J."/>
            <person name="Grigoriev I.V."/>
            <person name="Mortensen U.H."/>
            <person name="De Vries R.P."/>
            <person name="Baker S.E."/>
            <person name="Andersen M.R."/>
        </authorList>
    </citation>
    <scope>NUCLEOTIDE SEQUENCE [LARGE SCALE GENOMIC DNA]</scope>
    <source>
        <strain evidence="2 3">CBS 449.75</strain>
    </source>
</reference>
<evidence type="ECO:0000256" key="1">
    <source>
        <dbReference type="SAM" id="Phobius"/>
    </source>
</evidence>
<accession>A0ABR4M5U0</accession>
<protein>
    <submittedName>
        <fullName evidence="2">Uncharacterized protein</fullName>
    </submittedName>
</protein>
<sequence length="65" mass="7259">MSTRQGERILKRCPMIGFSMICVIFLKIPKGLGAPKLDDMVFLTVQALQAKIVEPKIPLSTLDTR</sequence>
<keyword evidence="3" id="KW-1185">Reference proteome</keyword>
<dbReference type="Proteomes" id="UP001610432">
    <property type="component" value="Unassembled WGS sequence"/>
</dbReference>
<keyword evidence="1" id="KW-1133">Transmembrane helix</keyword>
<evidence type="ECO:0000313" key="3">
    <source>
        <dbReference type="Proteomes" id="UP001610432"/>
    </source>
</evidence>
<proteinExistence type="predicted"/>
<feature type="transmembrane region" description="Helical" evidence="1">
    <location>
        <begin position="12"/>
        <end position="29"/>
    </location>
</feature>
<dbReference type="GeneID" id="98142930"/>
<keyword evidence="1" id="KW-0812">Transmembrane</keyword>
<gene>
    <name evidence="2" type="ORF">BJX67DRAFT_341124</name>
</gene>
<evidence type="ECO:0000313" key="2">
    <source>
        <dbReference type="EMBL" id="KAL2871967.1"/>
    </source>
</evidence>
<dbReference type="RefSeq" id="XP_070890946.1">
    <property type="nucleotide sequence ID" value="XM_071027858.1"/>
</dbReference>
<name>A0ABR4M5U0_9EURO</name>